<dbReference type="Pfam" id="PF00067">
    <property type="entry name" value="p450"/>
    <property type="match status" value="1"/>
</dbReference>
<dbReference type="InterPro" id="IPR001128">
    <property type="entry name" value="Cyt_P450"/>
</dbReference>
<keyword evidence="5" id="KW-0560">Oxidoreductase</keyword>
<evidence type="ECO:0000256" key="4">
    <source>
        <dbReference type="ARBA" id="ARBA00022723"/>
    </source>
</evidence>
<dbReference type="PANTHER" id="PTHR24305">
    <property type="entry name" value="CYTOCHROME P450"/>
    <property type="match status" value="1"/>
</dbReference>
<feature type="region of interest" description="Disordered" evidence="8">
    <location>
        <begin position="85"/>
        <end position="108"/>
    </location>
</feature>
<dbReference type="EMBL" id="JAUJFL010000006">
    <property type="protein sequence ID" value="KAK2601496.1"/>
    <property type="molecule type" value="Genomic_DNA"/>
</dbReference>
<evidence type="ECO:0000256" key="5">
    <source>
        <dbReference type="ARBA" id="ARBA00023002"/>
    </source>
</evidence>
<dbReference type="SUPFAM" id="SSF48264">
    <property type="entry name" value="Cytochrome P450"/>
    <property type="match status" value="1"/>
</dbReference>
<organism evidence="9 10">
    <name type="scientific">Phomopsis amygdali</name>
    <name type="common">Fusicoccum amygdali</name>
    <dbReference type="NCBI Taxonomy" id="1214568"/>
    <lineage>
        <taxon>Eukaryota</taxon>
        <taxon>Fungi</taxon>
        <taxon>Dikarya</taxon>
        <taxon>Ascomycota</taxon>
        <taxon>Pezizomycotina</taxon>
        <taxon>Sordariomycetes</taxon>
        <taxon>Sordariomycetidae</taxon>
        <taxon>Diaporthales</taxon>
        <taxon>Diaporthaceae</taxon>
        <taxon>Diaporthe</taxon>
    </lineage>
</organism>
<sequence>MASTYALGVDVGNLGRGDWGADLLEAFMTVGKVRPLGRQFPWLINTAMAYLNPDVIAIFSPQMVNLACNLIFPLEIMRASAEEHARQAEGNLPESEKTPERLNAESSSVLGGVETTARTMTIIMFYIRNDPAVLTELQDELKIIIPDPEAPFMLARFEALPYFSGVVSEGCALAHGITSRMPRIAPGEDLRYKQLLVPKETPVMQSWFLHHTNPSILPEPFRFVRNAGFEIH</sequence>
<dbReference type="GO" id="GO:0016705">
    <property type="term" value="F:oxidoreductase activity, acting on paired donors, with incorporation or reduction of molecular oxygen"/>
    <property type="evidence" value="ECO:0007669"/>
    <property type="project" value="InterPro"/>
</dbReference>
<dbReference type="InterPro" id="IPR050121">
    <property type="entry name" value="Cytochrome_P450_monoxygenase"/>
</dbReference>
<keyword evidence="3" id="KW-0349">Heme</keyword>
<evidence type="ECO:0000256" key="3">
    <source>
        <dbReference type="ARBA" id="ARBA00022617"/>
    </source>
</evidence>
<evidence type="ECO:0000256" key="2">
    <source>
        <dbReference type="ARBA" id="ARBA00010617"/>
    </source>
</evidence>
<dbReference type="Proteomes" id="UP001265746">
    <property type="component" value="Unassembled WGS sequence"/>
</dbReference>
<evidence type="ECO:0000256" key="6">
    <source>
        <dbReference type="ARBA" id="ARBA00023004"/>
    </source>
</evidence>
<keyword evidence="6" id="KW-0408">Iron</keyword>
<dbReference type="Gene3D" id="1.10.630.10">
    <property type="entry name" value="Cytochrome P450"/>
    <property type="match status" value="1"/>
</dbReference>
<name>A0AAD9VZN2_PHOAM</name>
<keyword evidence="4" id="KW-0479">Metal-binding</keyword>
<keyword evidence="7" id="KW-0503">Monooxygenase</keyword>
<evidence type="ECO:0000256" key="7">
    <source>
        <dbReference type="ARBA" id="ARBA00023033"/>
    </source>
</evidence>
<dbReference type="InterPro" id="IPR036396">
    <property type="entry name" value="Cyt_P450_sf"/>
</dbReference>
<comment type="similarity">
    <text evidence="2">Belongs to the cytochrome P450 family.</text>
</comment>
<evidence type="ECO:0000313" key="10">
    <source>
        <dbReference type="Proteomes" id="UP001265746"/>
    </source>
</evidence>
<evidence type="ECO:0000256" key="1">
    <source>
        <dbReference type="ARBA" id="ARBA00001971"/>
    </source>
</evidence>
<dbReference type="AlphaFoldDB" id="A0AAD9VZN2"/>
<comment type="caution">
    <text evidence="9">The sequence shown here is derived from an EMBL/GenBank/DDBJ whole genome shotgun (WGS) entry which is preliminary data.</text>
</comment>
<protein>
    <submittedName>
        <fullName evidence="9">Uncharacterized protein</fullName>
    </submittedName>
</protein>
<evidence type="ECO:0000313" key="9">
    <source>
        <dbReference type="EMBL" id="KAK2601496.1"/>
    </source>
</evidence>
<keyword evidence="10" id="KW-1185">Reference proteome</keyword>
<accession>A0AAD9VZN2</accession>
<feature type="compositionally biased region" description="Basic and acidic residues" evidence="8">
    <location>
        <begin position="94"/>
        <end position="103"/>
    </location>
</feature>
<proteinExistence type="inferred from homology"/>
<gene>
    <name evidence="9" type="ORF">N8I77_010943</name>
</gene>
<reference evidence="9" key="1">
    <citation type="submission" date="2023-06" db="EMBL/GenBank/DDBJ databases">
        <authorList>
            <person name="Noh H."/>
        </authorList>
    </citation>
    <scope>NUCLEOTIDE SEQUENCE</scope>
    <source>
        <strain evidence="9">DUCC20226</strain>
    </source>
</reference>
<dbReference type="GO" id="GO:0005506">
    <property type="term" value="F:iron ion binding"/>
    <property type="evidence" value="ECO:0007669"/>
    <property type="project" value="InterPro"/>
</dbReference>
<dbReference type="PANTHER" id="PTHR24305:SF157">
    <property type="entry name" value="N-ACETYLTRYPTOPHAN 6-HYDROXYLASE IVOC-RELATED"/>
    <property type="match status" value="1"/>
</dbReference>
<comment type="cofactor">
    <cofactor evidence="1">
        <name>heme</name>
        <dbReference type="ChEBI" id="CHEBI:30413"/>
    </cofactor>
</comment>
<dbReference type="GO" id="GO:0020037">
    <property type="term" value="F:heme binding"/>
    <property type="evidence" value="ECO:0007669"/>
    <property type="project" value="InterPro"/>
</dbReference>
<dbReference type="GO" id="GO:0004497">
    <property type="term" value="F:monooxygenase activity"/>
    <property type="evidence" value="ECO:0007669"/>
    <property type="project" value="UniProtKB-KW"/>
</dbReference>
<evidence type="ECO:0000256" key="8">
    <source>
        <dbReference type="SAM" id="MobiDB-lite"/>
    </source>
</evidence>